<feature type="transmembrane region" description="Helical" evidence="7">
    <location>
        <begin position="427"/>
        <end position="452"/>
    </location>
</feature>
<dbReference type="SUPFAM" id="SSF103473">
    <property type="entry name" value="MFS general substrate transporter"/>
    <property type="match status" value="2"/>
</dbReference>
<evidence type="ECO:0000313" key="10">
    <source>
        <dbReference type="Proteomes" id="UP001589654"/>
    </source>
</evidence>
<dbReference type="Gene3D" id="1.20.1250.20">
    <property type="entry name" value="MFS general substrate transporter like domains"/>
    <property type="match status" value="2"/>
</dbReference>
<evidence type="ECO:0000259" key="8">
    <source>
        <dbReference type="PROSITE" id="PS50850"/>
    </source>
</evidence>
<feature type="transmembrane region" description="Helical" evidence="7">
    <location>
        <begin position="218"/>
        <end position="240"/>
    </location>
</feature>
<keyword evidence="5" id="KW-0534">Nitrate assimilation</keyword>
<feature type="transmembrane region" description="Helical" evidence="7">
    <location>
        <begin position="75"/>
        <end position="95"/>
    </location>
</feature>
<proteinExistence type="inferred from homology"/>
<evidence type="ECO:0000256" key="5">
    <source>
        <dbReference type="ARBA" id="ARBA00023063"/>
    </source>
</evidence>
<feature type="transmembrane region" description="Helical" evidence="7">
    <location>
        <begin position="246"/>
        <end position="272"/>
    </location>
</feature>
<dbReference type="PROSITE" id="PS50850">
    <property type="entry name" value="MFS"/>
    <property type="match status" value="1"/>
</dbReference>
<protein>
    <submittedName>
        <fullName evidence="9">Nitrate/nitrite transporter</fullName>
    </submittedName>
</protein>
<evidence type="ECO:0000256" key="4">
    <source>
        <dbReference type="ARBA" id="ARBA00022989"/>
    </source>
</evidence>
<keyword evidence="10" id="KW-1185">Reference proteome</keyword>
<dbReference type="InterPro" id="IPR044772">
    <property type="entry name" value="NO3_transporter"/>
</dbReference>
<organism evidence="9 10">
    <name type="scientific">Echinicola jeungdonensis</name>
    <dbReference type="NCBI Taxonomy" id="709343"/>
    <lineage>
        <taxon>Bacteria</taxon>
        <taxon>Pseudomonadati</taxon>
        <taxon>Bacteroidota</taxon>
        <taxon>Cytophagia</taxon>
        <taxon>Cytophagales</taxon>
        <taxon>Cyclobacteriaceae</taxon>
        <taxon>Echinicola</taxon>
    </lineage>
</organism>
<feature type="transmembrane region" description="Helical" evidence="7">
    <location>
        <begin position="178"/>
        <end position="197"/>
    </location>
</feature>
<keyword evidence="3 7" id="KW-0812">Transmembrane</keyword>
<feature type="transmembrane region" description="Helical" evidence="7">
    <location>
        <begin position="12"/>
        <end position="38"/>
    </location>
</feature>
<feature type="transmembrane region" description="Helical" evidence="7">
    <location>
        <begin position="458"/>
        <end position="477"/>
    </location>
</feature>
<evidence type="ECO:0000256" key="1">
    <source>
        <dbReference type="ARBA" id="ARBA00004141"/>
    </source>
</evidence>
<evidence type="ECO:0000256" key="3">
    <source>
        <dbReference type="ARBA" id="ARBA00022692"/>
    </source>
</evidence>
<feature type="transmembrane region" description="Helical" evidence="7">
    <location>
        <begin position="284"/>
        <end position="301"/>
    </location>
</feature>
<evidence type="ECO:0000256" key="7">
    <source>
        <dbReference type="SAM" id="Phobius"/>
    </source>
</evidence>
<dbReference type="InterPro" id="IPR036259">
    <property type="entry name" value="MFS_trans_sf"/>
</dbReference>
<dbReference type="EMBL" id="JBHMEW010000062">
    <property type="protein sequence ID" value="MFB9212599.1"/>
    <property type="molecule type" value="Genomic_DNA"/>
</dbReference>
<dbReference type="InterPro" id="IPR020846">
    <property type="entry name" value="MFS_dom"/>
</dbReference>
<feature type="transmembrane region" description="Helical" evidence="7">
    <location>
        <begin position="394"/>
        <end position="415"/>
    </location>
</feature>
<keyword evidence="6 7" id="KW-0472">Membrane</keyword>
<accession>A0ABV5J706</accession>
<dbReference type="InterPro" id="IPR011701">
    <property type="entry name" value="MFS"/>
</dbReference>
<keyword evidence="4 7" id="KW-1133">Transmembrane helix</keyword>
<feature type="transmembrane region" description="Helical" evidence="7">
    <location>
        <begin position="101"/>
        <end position="125"/>
    </location>
</feature>
<feature type="transmembrane region" description="Helical" evidence="7">
    <location>
        <begin position="137"/>
        <end position="158"/>
    </location>
</feature>
<evidence type="ECO:0000313" key="9">
    <source>
        <dbReference type="EMBL" id="MFB9212599.1"/>
    </source>
</evidence>
<comment type="caution">
    <text evidence="9">The sequence shown here is derived from an EMBL/GenBank/DDBJ whole genome shotgun (WGS) entry which is preliminary data.</text>
</comment>
<comment type="similarity">
    <text evidence="2">Belongs to the major facilitator superfamily. Nitrate/nitrite porter (TC 2.A.1.8) family.</text>
</comment>
<name>A0ABV5J706_9BACT</name>
<evidence type="ECO:0000256" key="6">
    <source>
        <dbReference type="ARBA" id="ARBA00023136"/>
    </source>
</evidence>
<feature type="transmembrane region" description="Helical" evidence="7">
    <location>
        <begin position="50"/>
        <end position="68"/>
    </location>
</feature>
<comment type="subcellular location">
    <subcellularLocation>
        <location evidence="1">Membrane</location>
        <topology evidence="1">Multi-pass membrane protein</topology>
    </subcellularLocation>
</comment>
<feature type="domain" description="Major facilitator superfamily (MFS) profile" evidence="8">
    <location>
        <begin position="11"/>
        <end position="480"/>
    </location>
</feature>
<gene>
    <name evidence="9" type="ORF">ACFFUR_12355</name>
</gene>
<dbReference type="PANTHER" id="PTHR23515">
    <property type="entry name" value="HIGH-AFFINITY NITRATE TRANSPORTER 2.3"/>
    <property type="match status" value="1"/>
</dbReference>
<evidence type="ECO:0000256" key="2">
    <source>
        <dbReference type="ARBA" id="ARBA00008432"/>
    </source>
</evidence>
<dbReference type="Proteomes" id="UP001589654">
    <property type="component" value="Unassembled WGS sequence"/>
</dbReference>
<dbReference type="RefSeq" id="WP_290249334.1">
    <property type="nucleotide sequence ID" value="NZ_JAUFQT010000002.1"/>
</dbReference>
<dbReference type="Pfam" id="PF07690">
    <property type="entry name" value="MFS_1"/>
    <property type="match status" value="2"/>
</dbReference>
<sequence>MQNDISPVSHRILFLNTLAFTICFAVWTFNGVMVTYLVNAGVFDWGPVEVGWLLGIPILTGSILRLPLGILTDKYGGKWVFVGILLACAIPMLLLPYASSFIVFALLSFIFGLAGASFAVGIGFTSVWYPKHWQGRALGIFGAGNAGAALTTLFAPTLLNSFTNNGENIENWVYLPQVYAGVLIVMAVIFIIFSVNKKPDTPPRTLKMVMKPLGNVRVWRFGYYYFLVFGCFVAFSQWLVPYFMNVYGTSLVVAGLFASIFSLPSGVIRALGGWMSDKIGARRVMFGVFKWSILLSVLLMIPKMDIFTPGKGVISKVNGEVTEVGNNSIKVNGNEYPYKPKGNIEEKSDDPGGLASIFPIKYNWQEPVVEEGDQVKKKELLAKGTTLISFQANMWIYIVFMCAIGISWGIGKAGVYRFIPDYFPNEVGIVGGMVGVMGGLGGFICPILFGYLLDWTGLWTSSWMLVLLISATCFFWLQKVVQKIIHNKAPEIAEQMEEKNGNS</sequence>
<reference evidence="9 10" key="1">
    <citation type="submission" date="2024-09" db="EMBL/GenBank/DDBJ databases">
        <authorList>
            <person name="Sun Q."/>
            <person name="Mori K."/>
        </authorList>
    </citation>
    <scope>NUCLEOTIDE SEQUENCE [LARGE SCALE GENOMIC DNA]</scope>
    <source>
        <strain evidence="9 10">CECT 7682</strain>
    </source>
</reference>